<dbReference type="OrthoDB" id="9808735at2"/>
<dbReference type="PANTHER" id="PTHR30401">
    <property type="entry name" value="TRNA 2-SELENOURIDINE SYNTHASE"/>
    <property type="match status" value="1"/>
</dbReference>
<feature type="domain" description="Rhodanese" evidence="2">
    <location>
        <begin position="13"/>
        <end position="135"/>
    </location>
</feature>
<dbReference type="InterPro" id="IPR001763">
    <property type="entry name" value="Rhodanese-like_dom"/>
</dbReference>
<keyword evidence="4" id="KW-1185">Reference proteome</keyword>
<dbReference type="PROSITE" id="PS50206">
    <property type="entry name" value="RHODANESE_3"/>
    <property type="match status" value="1"/>
</dbReference>
<dbReference type="CDD" id="cd01520">
    <property type="entry name" value="RHOD_YbbB"/>
    <property type="match status" value="1"/>
</dbReference>
<dbReference type="InterPro" id="IPR058840">
    <property type="entry name" value="AAA_SelU"/>
</dbReference>
<evidence type="ECO:0000313" key="3">
    <source>
        <dbReference type="EMBL" id="SFI62435.1"/>
    </source>
</evidence>
<dbReference type="NCBIfam" id="NF008750">
    <property type="entry name" value="PRK11784.1-2"/>
    <property type="match status" value="1"/>
</dbReference>
<gene>
    <name evidence="3" type="ORF">SAMN04487991_0429</name>
</gene>
<dbReference type="InterPro" id="IPR001307">
    <property type="entry name" value="Thiosulphate_STrfase_CS"/>
</dbReference>
<dbReference type="GO" id="GO:0004792">
    <property type="term" value="F:thiosulfate-cyanide sulfurtransferase activity"/>
    <property type="evidence" value="ECO:0007669"/>
    <property type="project" value="InterPro"/>
</dbReference>
<organism evidence="3 4">
    <name type="scientific">Celeribacter neptunius</name>
    <dbReference type="NCBI Taxonomy" id="588602"/>
    <lineage>
        <taxon>Bacteria</taxon>
        <taxon>Pseudomonadati</taxon>
        <taxon>Pseudomonadota</taxon>
        <taxon>Alphaproteobacteria</taxon>
        <taxon>Rhodobacterales</taxon>
        <taxon>Roseobacteraceae</taxon>
        <taxon>Celeribacter</taxon>
    </lineage>
</organism>
<dbReference type="InterPro" id="IPR017582">
    <property type="entry name" value="SelU"/>
</dbReference>
<keyword evidence="1" id="KW-0711">Selenium</keyword>
<name>A0A1I3JR78_9RHOB</name>
<sequence length="349" mass="38074">MSISFPTVSDLLSAPFDTIIDVRAPSEFAEDHLPGAINLPVLDDEERARVGTIYTQQSPFLARKLGAALVARNAASHIEGPLADKEGGWRPLVYCWRGGQRSNSFAVILKQIGWRVEVLDGGYKSWRRMVIDMLHDTALPHRLVLIDGNTGTAKTDILKRAAARGAQVLDLEGLANHRGSIFGGMGDQPAQKGFESRLAVALSRLDPARPVLVEAESSRIGSVSVPARLWEAMCAAPRIEVTAQLSCRARYLSEAYSDLVEDLSMTEALLQQLIPLQGYERVDAWSDMARRGDFVDLAGALMALHYDPRYEKSRARHGAEVIKSVDLCDMSAAALDAAAREIAAELAAR</sequence>
<dbReference type="NCBIfam" id="TIGR03167">
    <property type="entry name" value="tRNA_sel_U_synt"/>
    <property type="match status" value="1"/>
</dbReference>
<dbReference type="InterPro" id="IPR036873">
    <property type="entry name" value="Rhodanese-like_dom_sf"/>
</dbReference>
<dbReference type="EMBL" id="FORH01000001">
    <property type="protein sequence ID" value="SFI62435.1"/>
    <property type="molecule type" value="Genomic_DNA"/>
</dbReference>
<dbReference type="Proteomes" id="UP000199630">
    <property type="component" value="Unassembled WGS sequence"/>
</dbReference>
<dbReference type="GO" id="GO:0002098">
    <property type="term" value="P:tRNA wobble uridine modification"/>
    <property type="evidence" value="ECO:0007669"/>
    <property type="project" value="InterPro"/>
</dbReference>
<dbReference type="PROSITE" id="PS00380">
    <property type="entry name" value="RHODANESE_1"/>
    <property type="match status" value="1"/>
</dbReference>
<proteinExistence type="predicted"/>
<protein>
    <submittedName>
        <fullName evidence="3">tRNA 2-selenouridine synthase</fullName>
    </submittedName>
</protein>
<evidence type="ECO:0000256" key="1">
    <source>
        <dbReference type="ARBA" id="ARBA00023266"/>
    </source>
</evidence>
<dbReference type="PANTHER" id="PTHR30401:SF0">
    <property type="entry name" value="TRNA 2-SELENOURIDINE SYNTHASE"/>
    <property type="match status" value="1"/>
</dbReference>
<dbReference type="Pfam" id="PF00581">
    <property type="entry name" value="Rhodanese"/>
    <property type="match status" value="1"/>
</dbReference>
<accession>A0A1I3JR78</accession>
<dbReference type="GO" id="GO:0043828">
    <property type="term" value="F:tRNA 2-selenouridine synthase activity"/>
    <property type="evidence" value="ECO:0007669"/>
    <property type="project" value="InterPro"/>
</dbReference>
<dbReference type="AlphaFoldDB" id="A0A1I3JR78"/>
<reference evidence="4" key="1">
    <citation type="submission" date="2016-10" db="EMBL/GenBank/DDBJ databases">
        <authorList>
            <person name="Varghese N."/>
            <person name="Submissions S."/>
        </authorList>
    </citation>
    <scope>NUCLEOTIDE SEQUENCE [LARGE SCALE GENOMIC DNA]</scope>
    <source>
        <strain evidence="4">DSM 26471</strain>
    </source>
</reference>
<dbReference type="SMART" id="SM00450">
    <property type="entry name" value="RHOD"/>
    <property type="match status" value="1"/>
</dbReference>
<evidence type="ECO:0000259" key="2">
    <source>
        <dbReference type="PROSITE" id="PS50206"/>
    </source>
</evidence>
<dbReference type="Pfam" id="PF26341">
    <property type="entry name" value="AAA_SelU"/>
    <property type="match status" value="1"/>
</dbReference>
<dbReference type="NCBIfam" id="NF008752">
    <property type="entry name" value="PRK11784.1-4"/>
    <property type="match status" value="1"/>
</dbReference>
<dbReference type="SUPFAM" id="SSF52821">
    <property type="entry name" value="Rhodanese/Cell cycle control phosphatase"/>
    <property type="match status" value="1"/>
</dbReference>
<evidence type="ECO:0000313" key="4">
    <source>
        <dbReference type="Proteomes" id="UP000199630"/>
    </source>
</evidence>
<dbReference type="Gene3D" id="3.40.250.10">
    <property type="entry name" value="Rhodanese-like domain"/>
    <property type="match status" value="1"/>
</dbReference>
<dbReference type="RefSeq" id="WP_090056526.1">
    <property type="nucleotide sequence ID" value="NZ_FORH01000001.1"/>
</dbReference>